<feature type="compositionally biased region" description="Pro residues" evidence="1">
    <location>
        <begin position="262"/>
        <end position="279"/>
    </location>
</feature>
<reference evidence="3" key="1">
    <citation type="submission" date="2016-10" db="EMBL/GenBank/DDBJ databases">
        <authorList>
            <person name="Varghese N."/>
            <person name="Submissions S."/>
        </authorList>
    </citation>
    <scope>NUCLEOTIDE SEQUENCE [LARGE SCALE GENOMIC DNA]</scope>
    <source>
        <strain evidence="3">DSM 10146</strain>
    </source>
</reference>
<dbReference type="SUPFAM" id="SSF52129">
    <property type="entry name" value="Caspase-like"/>
    <property type="match status" value="1"/>
</dbReference>
<feature type="region of interest" description="Disordered" evidence="1">
    <location>
        <begin position="261"/>
        <end position="303"/>
    </location>
</feature>
<name>A0A1G7ARR8_9RHOB</name>
<keyword evidence="3" id="KW-1185">Reference proteome</keyword>
<protein>
    <submittedName>
        <fullName evidence="2">Predicted 5' DNA nuclease, flap endonuclease-1-like, helix-3-turn-helix (H3TH) domain</fullName>
    </submittedName>
</protein>
<proteinExistence type="predicted"/>
<sequence>MNGTPNKRAAVVIGVSTSAGLTPLVSAPSSASEIGDWLRQLEPGYDVTVITDKDGTPVTRKQIFDAVSHYLTPTRYEMLVIYYIGHGLFQNASDVWMLSGAPGDPAECVNFDESRDSAKFCGVKNVVFVSDACRSLPATLGQARLQPSSIFPFLDRFPRPTGEIDYFCATAEGLPAYEGTIEGTRQSFLTHAIRAAYRTPRPNMLRVVDYDGKARQVVPNRALKAFLRDTITETLSDVDFTKIQPVEVNVVADDDVFMAVPDPAPPVPPTPEAPLPRGTPQPAGAAKPDGPAPAGVAPGLFRSRPKTVDDLTKIHGIGRVMRDRLQALGVYRFAQIAEWEAPEIDWVAARLRGYRGRIDLDDWVAQARNLTAAPAAPPEYREPQEIVRRALTGQPVVPGAPMATALSEDMRARMPDARVQSFETETGFTLSGAKIRKVAVSQHPMGGGRAERAPEKVSGTDLGVIRVYPNGPAGQIAIRLADGRCLLVPFLQGYIGHIHMEPSGMAALSYVPSIYSPRSAQLGGQRPELDTLRAAATLALDERRFDAGAAARGNGLANAIRTGGIIDPVLGLYAAYAYSDASQDDLIPGLSSEIVADLAADLFDVRLLSHRRWTEAGLPPVVPACPLLTRGWNLLPSRGATLAPALQEAGAHLTNALWTTFGPEASGPIFDAIQKGEI</sequence>
<evidence type="ECO:0000313" key="2">
    <source>
        <dbReference type="EMBL" id="SDE16695.1"/>
    </source>
</evidence>
<organism evidence="2 3">
    <name type="scientific">Salipiger thiooxidans</name>
    <dbReference type="NCBI Taxonomy" id="282683"/>
    <lineage>
        <taxon>Bacteria</taxon>
        <taxon>Pseudomonadati</taxon>
        <taxon>Pseudomonadota</taxon>
        <taxon>Alphaproteobacteria</taxon>
        <taxon>Rhodobacterales</taxon>
        <taxon>Roseobacteraceae</taxon>
        <taxon>Salipiger</taxon>
    </lineage>
</organism>
<evidence type="ECO:0000313" key="3">
    <source>
        <dbReference type="Proteomes" id="UP000198994"/>
    </source>
</evidence>
<dbReference type="Gene3D" id="1.10.150.20">
    <property type="entry name" value="5' to 3' exonuclease, C-terminal subdomain"/>
    <property type="match status" value="1"/>
</dbReference>
<gene>
    <name evidence="2" type="ORF">SAMN04488105_101294</name>
</gene>
<dbReference type="EMBL" id="FNAV01000001">
    <property type="protein sequence ID" value="SDE16695.1"/>
    <property type="molecule type" value="Genomic_DNA"/>
</dbReference>
<dbReference type="OrthoDB" id="7222937at2"/>
<keyword evidence="2" id="KW-0255">Endonuclease</keyword>
<dbReference type="RefSeq" id="WP_089954507.1">
    <property type="nucleotide sequence ID" value="NZ_FNAV01000001.1"/>
</dbReference>
<keyword evidence="2" id="KW-0540">Nuclease</keyword>
<dbReference type="Proteomes" id="UP000198994">
    <property type="component" value="Unassembled WGS sequence"/>
</dbReference>
<dbReference type="Gene3D" id="3.40.50.1460">
    <property type="match status" value="1"/>
</dbReference>
<dbReference type="InterPro" id="IPR029030">
    <property type="entry name" value="Caspase-like_dom_sf"/>
</dbReference>
<accession>A0A1G7ARR8</accession>
<feature type="compositionally biased region" description="Low complexity" evidence="1">
    <location>
        <begin position="280"/>
        <end position="299"/>
    </location>
</feature>
<dbReference type="STRING" id="282683.SAMN04488105_101294"/>
<dbReference type="AlphaFoldDB" id="A0A1G7ARR8"/>
<evidence type="ECO:0000256" key="1">
    <source>
        <dbReference type="SAM" id="MobiDB-lite"/>
    </source>
</evidence>
<keyword evidence="2" id="KW-0378">Hydrolase</keyword>
<dbReference type="GO" id="GO:0004519">
    <property type="term" value="F:endonuclease activity"/>
    <property type="evidence" value="ECO:0007669"/>
    <property type="project" value="UniProtKB-KW"/>
</dbReference>